<organism evidence="2 3">
    <name type="scientific">Mola mola</name>
    <name type="common">Ocean sunfish</name>
    <name type="synonym">Tetraodon mola</name>
    <dbReference type="NCBI Taxonomy" id="94237"/>
    <lineage>
        <taxon>Eukaryota</taxon>
        <taxon>Metazoa</taxon>
        <taxon>Chordata</taxon>
        <taxon>Craniata</taxon>
        <taxon>Vertebrata</taxon>
        <taxon>Euteleostomi</taxon>
        <taxon>Actinopterygii</taxon>
        <taxon>Neopterygii</taxon>
        <taxon>Teleostei</taxon>
        <taxon>Neoteleostei</taxon>
        <taxon>Acanthomorphata</taxon>
        <taxon>Eupercaria</taxon>
        <taxon>Tetraodontiformes</taxon>
        <taxon>Molidae</taxon>
        <taxon>Mola</taxon>
    </lineage>
</organism>
<feature type="compositionally biased region" description="Low complexity" evidence="1">
    <location>
        <begin position="209"/>
        <end position="218"/>
    </location>
</feature>
<dbReference type="InterPro" id="IPR021281">
    <property type="entry name" value="SNAPC2"/>
</dbReference>
<dbReference type="Ensembl" id="ENSMMOT00000027717.1">
    <property type="protein sequence ID" value="ENSMMOP00000027254.1"/>
    <property type="gene ID" value="ENSMMOG00000020608.1"/>
</dbReference>
<evidence type="ECO:0000313" key="3">
    <source>
        <dbReference type="Proteomes" id="UP000261620"/>
    </source>
</evidence>
<feature type="region of interest" description="Disordered" evidence="1">
    <location>
        <begin position="318"/>
        <end position="364"/>
    </location>
</feature>
<dbReference type="GO" id="GO:0009301">
    <property type="term" value="P:snRNA transcription"/>
    <property type="evidence" value="ECO:0007669"/>
    <property type="project" value="InterPro"/>
</dbReference>
<reference evidence="2" key="1">
    <citation type="submission" date="2025-08" db="UniProtKB">
        <authorList>
            <consortium name="Ensembl"/>
        </authorList>
    </citation>
    <scope>IDENTIFICATION</scope>
</reference>
<proteinExistence type="predicted"/>
<dbReference type="AlphaFoldDB" id="A0A3Q3XK51"/>
<protein>
    <submittedName>
        <fullName evidence="2">Uncharacterized protein</fullName>
    </submittedName>
</protein>
<feature type="region of interest" description="Disordered" evidence="1">
    <location>
        <begin position="182"/>
        <end position="218"/>
    </location>
</feature>
<sequence length="400" mass="44535">MKYIRNTYYYSPGLFRYLLLLLLSSLLLLFNDFCRITSPIPFVARTRNSRWLCGNDRECFELKKKRLEERKLRKPIEAWTHMASALAGTLEKHISTAFSQMLIVSSTEPRTLRNCDPPQVYRPSTDRPVGRTVPLRPMPRLPLQGRLLRIKSQTVGSYVIHTNQQDSDQKPTTVLTPATSELISSNPHTPLSSPATSVTSATRITSDPSITPSSVASTSSHCTTSLSTSAAAFHARFGRTSKYATKDSPRVFGVKCVVDFERIYRCLSVIHEPNYDCHLTPMESAIMLDLLMSLPEELRLLDCDKLHKHLIQVQLSGLGGQTEAPSSRDCNRTNGEQNAAGTADGSDVTDSGAQKLQPDEAENQSLVNKNTAIESSNTPVMELCPPLNPFMVPLKMLMHK</sequence>
<feature type="region of interest" description="Disordered" evidence="1">
    <location>
        <begin position="113"/>
        <end position="138"/>
    </location>
</feature>
<evidence type="ECO:0000256" key="1">
    <source>
        <dbReference type="SAM" id="MobiDB-lite"/>
    </source>
</evidence>
<dbReference type="GO" id="GO:0016251">
    <property type="term" value="F:RNA polymerase II general transcription initiation factor activity"/>
    <property type="evidence" value="ECO:0007669"/>
    <property type="project" value="InterPro"/>
</dbReference>
<keyword evidence="3" id="KW-1185">Reference proteome</keyword>
<dbReference type="Pfam" id="PF11035">
    <property type="entry name" value="SNAPC2"/>
    <property type="match status" value="1"/>
</dbReference>
<dbReference type="GO" id="GO:0016604">
    <property type="term" value="C:nuclear body"/>
    <property type="evidence" value="ECO:0007669"/>
    <property type="project" value="TreeGrafter"/>
</dbReference>
<reference evidence="2" key="2">
    <citation type="submission" date="2025-09" db="UniProtKB">
        <authorList>
            <consortium name="Ensembl"/>
        </authorList>
    </citation>
    <scope>IDENTIFICATION</scope>
</reference>
<dbReference type="PANTHER" id="PTHR15132">
    <property type="entry name" value="SNRNA-ACTIVATING PROTEIN COMPLEX SUBUNIT 2"/>
    <property type="match status" value="1"/>
</dbReference>
<accession>A0A3Q3XK51</accession>
<dbReference type="PANTHER" id="PTHR15132:SF1">
    <property type="entry name" value="SNRNA-ACTIVATING PROTEIN COMPLEX SUBUNIT 2"/>
    <property type="match status" value="1"/>
</dbReference>
<name>A0A3Q3XK51_MOLML</name>
<dbReference type="Proteomes" id="UP000261620">
    <property type="component" value="Unplaced"/>
</dbReference>
<dbReference type="OMA" id="FERIYRC"/>
<evidence type="ECO:0000313" key="2">
    <source>
        <dbReference type="Ensembl" id="ENSMMOP00000027254.1"/>
    </source>
</evidence>
<feature type="compositionally biased region" description="Polar residues" evidence="1">
    <location>
        <begin position="182"/>
        <end position="208"/>
    </location>
</feature>